<accession>A0A0C2Z1X3</accession>
<reference evidence="2 3" key="1">
    <citation type="submission" date="2014-04" db="EMBL/GenBank/DDBJ databases">
        <authorList>
            <consortium name="DOE Joint Genome Institute"/>
            <person name="Kuo A."/>
            <person name="Gay G."/>
            <person name="Dore J."/>
            <person name="Kohler A."/>
            <person name="Nagy L.G."/>
            <person name="Floudas D."/>
            <person name="Copeland A."/>
            <person name="Barry K.W."/>
            <person name="Cichocki N."/>
            <person name="Veneault-Fourrey C."/>
            <person name="LaButti K."/>
            <person name="Lindquist E.A."/>
            <person name="Lipzen A."/>
            <person name="Lundell T."/>
            <person name="Morin E."/>
            <person name="Murat C."/>
            <person name="Sun H."/>
            <person name="Tunlid A."/>
            <person name="Henrissat B."/>
            <person name="Grigoriev I.V."/>
            <person name="Hibbett D.S."/>
            <person name="Martin F."/>
            <person name="Nordberg H.P."/>
            <person name="Cantor M.N."/>
            <person name="Hua S.X."/>
        </authorList>
    </citation>
    <scope>NUCLEOTIDE SEQUENCE [LARGE SCALE GENOMIC DNA]</scope>
    <source>
        <strain evidence="3">h7</strain>
    </source>
</reference>
<feature type="compositionally biased region" description="Basic residues" evidence="1">
    <location>
        <begin position="12"/>
        <end position="21"/>
    </location>
</feature>
<feature type="region of interest" description="Disordered" evidence="1">
    <location>
        <begin position="1"/>
        <end position="372"/>
    </location>
</feature>
<organism evidence="2 3">
    <name type="scientific">Hebeloma cylindrosporum</name>
    <dbReference type="NCBI Taxonomy" id="76867"/>
    <lineage>
        <taxon>Eukaryota</taxon>
        <taxon>Fungi</taxon>
        <taxon>Dikarya</taxon>
        <taxon>Basidiomycota</taxon>
        <taxon>Agaricomycotina</taxon>
        <taxon>Agaricomycetes</taxon>
        <taxon>Agaricomycetidae</taxon>
        <taxon>Agaricales</taxon>
        <taxon>Agaricineae</taxon>
        <taxon>Hymenogastraceae</taxon>
        <taxon>Hebeloma</taxon>
    </lineage>
</organism>
<keyword evidence="3" id="KW-1185">Reference proteome</keyword>
<dbReference type="HOGENOM" id="CLU_744057_0_0_1"/>
<evidence type="ECO:0000256" key="1">
    <source>
        <dbReference type="SAM" id="MobiDB-lite"/>
    </source>
</evidence>
<dbReference type="EMBL" id="KN831770">
    <property type="protein sequence ID" value="KIM47192.1"/>
    <property type="molecule type" value="Genomic_DNA"/>
</dbReference>
<gene>
    <name evidence="2" type="ORF">M413DRAFT_23440</name>
</gene>
<feature type="compositionally biased region" description="Basic and acidic residues" evidence="1">
    <location>
        <begin position="30"/>
        <end position="78"/>
    </location>
</feature>
<sequence length="372" mass="44495">MEEEVDSSSGIRVRRHLKHANTAHSYGNGHRYEEHVDSNVHLEQEKNGHGSERRSSHRAKWDEEPSEYRRSDDHRWPGDTESSARNGRGYREESYSRRHREHQEHRSYKHHDYDRSSRKELSKDHVSSHEPEAQHLQANVDNGHRRKYGYKDHDEHGSHHRIRGDTYIYPSRSSDSRHDVENKIAQRRDDTSNTSHSRGENEHENDVVPRRGRSVSRESPSASSRSSSSSASSSEEEEDTRRRDGPSKRSSRSAHTSSRHRHRHRSRSRSRSRERSRSKHYHRDDDAGEKRKRKHRHRSESRERKRRKRKEKEKERERERDKEKEKGRNREEERRSVLTGKKIKLKVKKDKGDHERDANRRDLLQFLNSAFE</sequence>
<feature type="compositionally biased region" description="Low complexity" evidence="1">
    <location>
        <begin position="217"/>
        <end position="233"/>
    </location>
</feature>
<dbReference type="Proteomes" id="UP000053424">
    <property type="component" value="Unassembled WGS sequence"/>
</dbReference>
<evidence type="ECO:0000313" key="2">
    <source>
        <dbReference type="EMBL" id="KIM47192.1"/>
    </source>
</evidence>
<feature type="compositionally biased region" description="Basic residues" evidence="1">
    <location>
        <begin position="249"/>
        <end position="281"/>
    </location>
</feature>
<proteinExistence type="predicted"/>
<dbReference type="STRING" id="686832.A0A0C2Z1X3"/>
<feature type="compositionally biased region" description="Basic and acidic residues" evidence="1">
    <location>
        <begin position="174"/>
        <end position="209"/>
    </location>
</feature>
<name>A0A0C2Z1X3_HEBCY</name>
<feature type="compositionally biased region" description="Basic and acidic residues" evidence="1">
    <location>
        <begin position="350"/>
        <end position="363"/>
    </location>
</feature>
<feature type="compositionally biased region" description="Basic and acidic residues" evidence="1">
    <location>
        <begin position="312"/>
        <end position="336"/>
    </location>
</feature>
<evidence type="ECO:0000313" key="3">
    <source>
        <dbReference type="Proteomes" id="UP000053424"/>
    </source>
</evidence>
<dbReference type="AlphaFoldDB" id="A0A0C2Z1X3"/>
<feature type="compositionally biased region" description="Basic residues" evidence="1">
    <location>
        <begin position="290"/>
        <end position="311"/>
    </location>
</feature>
<dbReference type="OrthoDB" id="3071240at2759"/>
<feature type="compositionally biased region" description="Basic and acidic residues" evidence="1">
    <location>
        <begin position="89"/>
        <end position="133"/>
    </location>
</feature>
<protein>
    <submittedName>
        <fullName evidence="2">Uncharacterized protein</fullName>
    </submittedName>
</protein>
<reference evidence="3" key="2">
    <citation type="submission" date="2015-01" db="EMBL/GenBank/DDBJ databases">
        <title>Evolutionary Origins and Diversification of the Mycorrhizal Mutualists.</title>
        <authorList>
            <consortium name="DOE Joint Genome Institute"/>
            <consortium name="Mycorrhizal Genomics Consortium"/>
            <person name="Kohler A."/>
            <person name="Kuo A."/>
            <person name="Nagy L.G."/>
            <person name="Floudas D."/>
            <person name="Copeland A."/>
            <person name="Barry K.W."/>
            <person name="Cichocki N."/>
            <person name="Veneault-Fourrey C."/>
            <person name="LaButti K."/>
            <person name="Lindquist E.A."/>
            <person name="Lipzen A."/>
            <person name="Lundell T."/>
            <person name="Morin E."/>
            <person name="Murat C."/>
            <person name="Riley R."/>
            <person name="Ohm R."/>
            <person name="Sun H."/>
            <person name="Tunlid A."/>
            <person name="Henrissat B."/>
            <person name="Grigoriev I.V."/>
            <person name="Hibbett D.S."/>
            <person name="Martin F."/>
        </authorList>
    </citation>
    <scope>NUCLEOTIDE SEQUENCE [LARGE SCALE GENOMIC DNA]</scope>
    <source>
        <strain evidence="3">h7</strain>
    </source>
</reference>